<proteinExistence type="predicted"/>
<protein>
    <recommendedName>
        <fullName evidence="2">Photosynthetic reaction center cytochrome c subunit</fullName>
    </recommendedName>
</protein>
<evidence type="ECO:0000313" key="13">
    <source>
        <dbReference type="Proteomes" id="UP000432350"/>
    </source>
</evidence>
<dbReference type="InterPro" id="IPR023119">
    <property type="entry name" value="Multihaem_cyt_PRC_cyt_su-like"/>
</dbReference>
<evidence type="ECO:0000256" key="1">
    <source>
        <dbReference type="ARBA" id="ARBA00003196"/>
    </source>
</evidence>
<accession>A0A2X2IVD7</accession>
<evidence type="ECO:0000256" key="6">
    <source>
        <dbReference type="ARBA" id="ARBA00022723"/>
    </source>
</evidence>
<evidence type="ECO:0000256" key="3">
    <source>
        <dbReference type="ARBA" id="ARBA00022448"/>
    </source>
</evidence>
<dbReference type="SUPFAM" id="SSF48695">
    <property type="entry name" value="Multiheme cytochromes"/>
    <property type="match status" value="1"/>
</dbReference>
<keyword evidence="9" id="KW-0732">Signal</keyword>
<dbReference type="Proteomes" id="UP000432350">
    <property type="component" value="Unassembled WGS sequence"/>
</dbReference>
<dbReference type="GO" id="GO:0020037">
    <property type="term" value="F:heme binding"/>
    <property type="evidence" value="ECO:0007669"/>
    <property type="project" value="InterPro"/>
</dbReference>
<evidence type="ECO:0000256" key="7">
    <source>
        <dbReference type="ARBA" id="ARBA00022982"/>
    </source>
</evidence>
<dbReference type="EMBL" id="UAUU01000008">
    <property type="protein sequence ID" value="SPZ85978.1"/>
    <property type="molecule type" value="Genomic_DNA"/>
</dbReference>
<reference evidence="10 12" key="1">
    <citation type="submission" date="2018-06" db="EMBL/GenBank/DDBJ databases">
        <authorList>
            <consortium name="Pathogen Informatics"/>
            <person name="Doyle S."/>
        </authorList>
    </citation>
    <scope>NUCLEOTIDE SEQUENCE [LARGE SCALE GENOMIC DNA]</scope>
    <source>
        <strain evidence="10 12">NCTC11343</strain>
    </source>
</reference>
<dbReference type="InterPro" id="IPR036280">
    <property type="entry name" value="Multihaem_cyt_sf"/>
</dbReference>
<feature type="chain" id="PRO_5036058329" description="Photosynthetic reaction center cytochrome c subunit" evidence="9">
    <location>
        <begin position="25"/>
        <end position="139"/>
    </location>
</feature>
<gene>
    <name evidence="10" type="ORF">NCTC11343_02545</name>
    <name evidence="11" type="ORF">SPHINGO8BC_60547</name>
</gene>
<evidence type="ECO:0000313" key="11">
    <source>
        <dbReference type="EMBL" id="VXD05548.1"/>
    </source>
</evidence>
<dbReference type="InterPro" id="IPR003158">
    <property type="entry name" value="Photosyn_RC_cyt_c-su"/>
</dbReference>
<dbReference type="GeneID" id="97180763"/>
<keyword evidence="5" id="KW-0349">Heme</keyword>
<evidence type="ECO:0000313" key="12">
    <source>
        <dbReference type="Proteomes" id="UP000251241"/>
    </source>
</evidence>
<evidence type="ECO:0000313" key="10">
    <source>
        <dbReference type="EMBL" id="SPZ85978.1"/>
    </source>
</evidence>
<reference evidence="11 13" key="2">
    <citation type="submission" date="2019-10" db="EMBL/GenBank/DDBJ databases">
        <authorList>
            <person name="Karimi E."/>
        </authorList>
    </citation>
    <scope>NUCLEOTIDE SEQUENCE [LARGE SCALE GENOMIC DNA]</scope>
    <source>
        <strain evidence="11">Sphingobacterium sp. 8BC</strain>
    </source>
</reference>
<name>A0A2X2IVD7_SPHMU</name>
<keyword evidence="4" id="KW-0602">Photosynthesis</keyword>
<dbReference type="RefSeq" id="WP_112374791.1">
    <property type="nucleotide sequence ID" value="NZ_CP068086.1"/>
</dbReference>
<keyword evidence="8" id="KW-0408">Iron</keyword>
<keyword evidence="3" id="KW-0813">Transport</keyword>
<keyword evidence="7" id="KW-0249">Electron transport</keyword>
<evidence type="ECO:0000256" key="2">
    <source>
        <dbReference type="ARBA" id="ARBA00015978"/>
    </source>
</evidence>
<dbReference type="GO" id="GO:0005506">
    <property type="term" value="F:iron ion binding"/>
    <property type="evidence" value="ECO:0007669"/>
    <property type="project" value="InterPro"/>
</dbReference>
<evidence type="ECO:0000256" key="8">
    <source>
        <dbReference type="ARBA" id="ARBA00023004"/>
    </source>
</evidence>
<dbReference type="NCBIfam" id="NF033196">
    <property type="entry name" value="c_type_nonphoto"/>
    <property type="match status" value="1"/>
</dbReference>
<dbReference type="GO" id="GO:0009055">
    <property type="term" value="F:electron transfer activity"/>
    <property type="evidence" value="ECO:0007669"/>
    <property type="project" value="InterPro"/>
</dbReference>
<dbReference type="AlphaFoldDB" id="A0A2X2IVD7"/>
<dbReference type="EMBL" id="CABWMV010000025">
    <property type="protein sequence ID" value="VXD05548.1"/>
    <property type="molecule type" value="Genomic_DNA"/>
</dbReference>
<dbReference type="Proteomes" id="UP000251241">
    <property type="component" value="Unassembled WGS sequence"/>
</dbReference>
<dbReference type="GO" id="GO:0030077">
    <property type="term" value="C:plasma membrane light-harvesting complex"/>
    <property type="evidence" value="ECO:0007669"/>
    <property type="project" value="InterPro"/>
</dbReference>
<dbReference type="Pfam" id="PF02276">
    <property type="entry name" value="CytoC_RC"/>
    <property type="match status" value="1"/>
</dbReference>
<evidence type="ECO:0000256" key="5">
    <source>
        <dbReference type="ARBA" id="ARBA00022617"/>
    </source>
</evidence>
<dbReference type="GO" id="GO:0019684">
    <property type="term" value="P:photosynthesis, light reaction"/>
    <property type="evidence" value="ECO:0007669"/>
    <property type="project" value="InterPro"/>
</dbReference>
<dbReference type="Gene3D" id="1.10.468.10">
    <property type="entry name" value="Photosynthetic Reaction Center, subunit C, domain 2"/>
    <property type="match status" value="1"/>
</dbReference>
<accession>A0A654DIS6</accession>
<sequence length="139" mass="15511">MKEINKLGAIASVFAIAIALSAFSFQQEKPKEEPKPTNLKVLPKNISHDELISTMKEFNVALGVKCGFCHAPSKEDPKKMDFASDDNHKKEIGRAMIKMTQKINKKYFNRSWDSSPAKAISCKTCHGGKEEPEMVLAKN</sequence>
<evidence type="ECO:0000256" key="9">
    <source>
        <dbReference type="SAM" id="SignalP"/>
    </source>
</evidence>
<keyword evidence="6" id="KW-0479">Metal-binding</keyword>
<comment type="function">
    <text evidence="1">The reaction center of purple bacteria contains a tightly bound cytochrome molecule which re-reduces the photo oxidized primary electron donor.</text>
</comment>
<evidence type="ECO:0000256" key="4">
    <source>
        <dbReference type="ARBA" id="ARBA00022531"/>
    </source>
</evidence>
<organism evidence="10 12">
    <name type="scientific">Sphingobacterium multivorum</name>
    <dbReference type="NCBI Taxonomy" id="28454"/>
    <lineage>
        <taxon>Bacteria</taxon>
        <taxon>Pseudomonadati</taxon>
        <taxon>Bacteroidota</taxon>
        <taxon>Sphingobacteriia</taxon>
        <taxon>Sphingobacteriales</taxon>
        <taxon>Sphingobacteriaceae</taxon>
        <taxon>Sphingobacterium</taxon>
    </lineage>
</organism>
<feature type="signal peptide" evidence="9">
    <location>
        <begin position="1"/>
        <end position="24"/>
    </location>
</feature>